<dbReference type="GO" id="GO:0075732">
    <property type="term" value="P:viral penetration into host nucleus"/>
    <property type="evidence" value="ECO:0007669"/>
    <property type="project" value="UniProtKB-KW"/>
</dbReference>
<proteinExistence type="inferred from homology"/>
<dbReference type="GO" id="GO:0039615">
    <property type="term" value="C:T=1 icosahedral viral capsid"/>
    <property type="evidence" value="ECO:0007669"/>
    <property type="project" value="UniProtKB-KW"/>
</dbReference>
<evidence type="ECO:0000256" key="14">
    <source>
        <dbReference type="ARBA" id="ARBA00023296"/>
    </source>
</evidence>
<dbReference type="GO" id="GO:0019062">
    <property type="term" value="P:virion attachment to host cell"/>
    <property type="evidence" value="ECO:0007669"/>
    <property type="project" value="UniProtKB-KW"/>
</dbReference>
<evidence type="ECO:0000256" key="13">
    <source>
        <dbReference type="ARBA" id="ARBA00023125"/>
    </source>
</evidence>
<evidence type="ECO:0000256" key="9">
    <source>
        <dbReference type="ARBA" id="ARBA00022595"/>
    </source>
</evidence>
<dbReference type="GO" id="GO:0043657">
    <property type="term" value="C:host cell"/>
    <property type="evidence" value="ECO:0007669"/>
    <property type="project" value="GOC"/>
</dbReference>
<evidence type="ECO:0000256" key="11">
    <source>
        <dbReference type="ARBA" id="ARBA00022844"/>
    </source>
</evidence>
<evidence type="ECO:0000256" key="10">
    <source>
        <dbReference type="ARBA" id="ARBA00022804"/>
    </source>
</evidence>
<evidence type="ECO:0000256" key="6">
    <source>
        <dbReference type="ARBA" id="ARBA00022561"/>
    </source>
</evidence>
<accession>A0AAU7E1R8</accession>
<dbReference type="EMBL" id="PP711965">
    <property type="protein sequence ID" value="XBH24042.1"/>
    <property type="molecule type" value="Genomic_DNA"/>
</dbReference>
<evidence type="ECO:0000313" key="16">
    <source>
        <dbReference type="EMBL" id="XBH24042.1"/>
    </source>
</evidence>
<keyword evidence="14" id="KW-1160">Virus entry into host cell</keyword>
<evidence type="ECO:0000256" key="8">
    <source>
        <dbReference type="ARBA" id="ARBA00022581"/>
    </source>
</evidence>
<evidence type="ECO:0000256" key="3">
    <source>
        <dbReference type="ARBA" id="ARBA00010301"/>
    </source>
</evidence>
<keyword evidence="4" id="KW-1140">T=1 icosahedral capsid protein</keyword>
<comment type="subcellular location">
    <subcellularLocation>
        <location evidence="1">Host nucleus</location>
    </subcellularLocation>
    <subcellularLocation>
        <location evidence="2">Virion</location>
    </subcellularLocation>
</comment>
<keyword evidence="9" id="KW-1162">Viral penetration into host cytoplasm</keyword>
<evidence type="ECO:0000256" key="1">
    <source>
        <dbReference type="ARBA" id="ARBA00004147"/>
    </source>
</evidence>
<reference evidence="16" key="1">
    <citation type="journal article" date="2024" name="Microbiome">
        <title>Substantial viral diversity in bats and rodents from East Africa: insights into evolution, recombination, and cocirculation.</title>
        <authorList>
            <person name="Wang D."/>
            <person name="Yang X."/>
            <person name="Ren Z."/>
            <person name="Hu B."/>
            <person name="Zhao H."/>
            <person name="Yang K."/>
            <person name="Shi P."/>
            <person name="Zhang Z."/>
            <person name="Feng Q."/>
            <person name="Nawenja C.V."/>
            <person name="Obanda V."/>
            <person name="Robert K."/>
            <person name="Nalikka B."/>
            <person name="Waruhiu C.N."/>
            <person name="Ochola G.O."/>
            <person name="Onyuok S.O."/>
            <person name="Ochieng H."/>
            <person name="Li B."/>
            <person name="Zhu Y."/>
            <person name="Si H."/>
            <person name="Yin J."/>
            <person name="Kristiansen K."/>
            <person name="Jin X."/>
            <person name="Xu X."/>
            <person name="Xiao M."/>
            <person name="Agwanda B."/>
            <person name="Ommeh S."/>
            <person name="Li J."/>
            <person name="Shi Z.L."/>
        </authorList>
    </citation>
    <scope>NUCLEOTIDE SEQUENCE</scope>
    <source>
        <strain evidence="16">2C/Kenya/BAT1542/2015</strain>
    </source>
</reference>
<comment type="similarity">
    <text evidence="3">Belongs to the circoviridae capsid protein family.</text>
</comment>
<keyword evidence="10" id="KW-1161">Viral attachment to host cell</keyword>
<keyword evidence="13" id="KW-0238">DNA-binding</keyword>
<protein>
    <submittedName>
        <fullName evidence="16">Capsid protein</fullName>
    </submittedName>
</protein>
<evidence type="ECO:0000256" key="2">
    <source>
        <dbReference type="ARBA" id="ARBA00004328"/>
    </source>
</evidence>
<reference evidence="16" key="2">
    <citation type="submission" date="2024-02" db="EMBL/GenBank/DDBJ databases">
        <authorList>
            <person name="Hu B."/>
        </authorList>
    </citation>
    <scope>NUCLEOTIDE SEQUENCE</scope>
    <source>
        <strain evidence="16">2C/Kenya/BAT1542/2015</strain>
    </source>
</reference>
<dbReference type="InterPro" id="IPR003383">
    <property type="entry name" value="Circovirus_capsid"/>
</dbReference>
<evidence type="ECO:0000256" key="7">
    <source>
        <dbReference type="ARBA" id="ARBA00022562"/>
    </source>
</evidence>
<comment type="subunit">
    <text evidence="15">Homomultimer. Assembles in the nucleus, presumably in an immature form, then migrates to the cytoplasm once assembled as mature virion. Interacts with Rep; this interaction relocates Rep into the nucleus.</text>
</comment>
<dbReference type="GO" id="GO:0003677">
    <property type="term" value="F:DNA binding"/>
    <property type="evidence" value="ECO:0007669"/>
    <property type="project" value="UniProtKB-KW"/>
</dbReference>
<evidence type="ECO:0000256" key="4">
    <source>
        <dbReference type="ARBA" id="ARBA00022431"/>
    </source>
</evidence>
<dbReference type="GO" id="GO:0019069">
    <property type="term" value="P:viral capsid assembly"/>
    <property type="evidence" value="ECO:0007669"/>
    <property type="project" value="InterPro"/>
</dbReference>
<keyword evidence="7" id="KW-1048">Host nucleus</keyword>
<name>A0AAU7E1R8_9CIRC</name>
<keyword evidence="8" id="KW-0945">Host-virus interaction</keyword>
<keyword evidence="12" id="KW-1164">Virus endocytosis by host</keyword>
<keyword evidence="11" id="KW-0946">Virion</keyword>
<dbReference type="Gene3D" id="2.60.120.950">
    <property type="entry name" value="Circovirus capsid protein"/>
    <property type="match status" value="1"/>
</dbReference>
<keyword evidence="5" id="KW-1163">Viral penetration into host nucleus</keyword>
<keyword evidence="6" id="KW-0167">Capsid protein</keyword>
<dbReference type="GO" id="GO:0042025">
    <property type="term" value="C:host cell nucleus"/>
    <property type="evidence" value="ECO:0007669"/>
    <property type="project" value="UniProtKB-SubCell"/>
</dbReference>
<organism evidence="16">
    <name type="scientific">Miniopterus bat circovirus</name>
    <dbReference type="NCBI Taxonomy" id="3141887"/>
    <lineage>
        <taxon>Viruses</taxon>
        <taxon>Monodnaviria</taxon>
        <taxon>Shotokuvirae</taxon>
        <taxon>Cressdnaviricota</taxon>
        <taxon>Arfiviricetes</taxon>
        <taxon>Cirlivirales</taxon>
        <taxon>Circoviridae</taxon>
        <taxon>Circovirus</taxon>
    </lineage>
</organism>
<dbReference type="InterPro" id="IPR038652">
    <property type="entry name" value="Circovirus_capsid_sf"/>
</dbReference>
<sequence length="230" mass="26033">MAFRRRTVRPRRYLRRKVGIVKRRRVVRKRLRKRRPLGNLTCLIRKTIIQNVLSDAPLNLTIKPTLNDFFEANALKPNFEAFRIHSVSVRVVPHFNISTGGNDCPPYATAPFKTDIDLGGMNLDRVLTLDKAKLHNGWAGSARTFVPAVLSDISYAGNGGTVATTNTKVNWRPRLEINCSSDHVPHYCGLLVFDKALNPSTPKFNRVYSIILTAKVTFYGQRTLDVKCDK</sequence>
<dbReference type="GO" id="GO:0075509">
    <property type="term" value="P:endocytosis involved in viral entry into host cell"/>
    <property type="evidence" value="ECO:0007669"/>
    <property type="project" value="UniProtKB-KW"/>
</dbReference>
<dbReference type="Pfam" id="PF02443">
    <property type="entry name" value="Circo_capsid"/>
    <property type="match status" value="1"/>
</dbReference>
<evidence type="ECO:0000256" key="12">
    <source>
        <dbReference type="ARBA" id="ARBA00022890"/>
    </source>
</evidence>
<evidence type="ECO:0000256" key="5">
    <source>
        <dbReference type="ARBA" id="ARBA00022524"/>
    </source>
</evidence>
<evidence type="ECO:0000256" key="15">
    <source>
        <dbReference type="ARBA" id="ARBA00046863"/>
    </source>
</evidence>